<keyword evidence="1" id="KW-0732">Signal</keyword>
<gene>
    <name evidence="2" type="ORF">BD626DRAFT_23183</name>
</gene>
<comment type="caution">
    <text evidence="2">The sequence shown here is derived from an EMBL/GenBank/DDBJ whole genome shotgun (WGS) entry which is preliminary data.</text>
</comment>
<feature type="chain" id="PRO_5022082297" evidence="1">
    <location>
        <begin position="21"/>
        <end position="162"/>
    </location>
</feature>
<dbReference type="AlphaFoldDB" id="A0A550CZ71"/>
<keyword evidence="3" id="KW-1185">Reference proteome</keyword>
<organism evidence="2 3">
    <name type="scientific">Schizophyllum amplum</name>
    <dbReference type="NCBI Taxonomy" id="97359"/>
    <lineage>
        <taxon>Eukaryota</taxon>
        <taxon>Fungi</taxon>
        <taxon>Dikarya</taxon>
        <taxon>Basidiomycota</taxon>
        <taxon>Agaricomycotina</taxon>
        <taxon>Agaricomycetes</taxon>
        <taxon>Agaricomycetidae</taxon>
        <taxon>Agaricales</taxon>
        <taxon>Schizophyllaceae</taxon>
        <taxon>Schizophyllum</taxon>
    </lineage>
</organism>
<feature type="signal peptide" evidence="1">
    <location>
        <begin position="1"/>
        <end position="20"/>
    </location>
</feature>
<dbReference type="Proteomes" id="UP000320762">
    <property type="component" value="Unassembled WGS sequence"/>
</dbReference>
<protein>
    <submittedName>
        <fullName evidence="2">Uncharacterized protein</fullName>
    </submittedName>
</protein>
<dbReference type="EMBL" id="VDMD01000001">
    <property type="protein sequence ID" value="TRM70078.1"/>
    <property type="molecule type" value="Genomic_DNA"/>
</dbReference>
<accession>A0A550CZ71</accession>
<proteinExistence type="predicted"/>
<sequence length="162" mass="15580">MNSRILTFILAAMAVARAHSAPVSSVSFDGAVTSGSGMALMPSGSAGFAPCGPPPSGTGAPSFAMPSPSAVARRQEDGFASFSGAMPSGSAFPDGDMGLCGASPNGGAGFPSVGPSGFPSGGAAPTGAASASFAEPSASTMSAFMRRQASASASGPWAQCRH</sequence>
<name>A0A550CZ71_9AGAR</name>
<reference evidence="2 3" key="1">
    <citation type="journal article" date="2019" name="New Phytol.">
        <title>Comparative genomics reveals unique wood-decay strategies and fruiting body development in the Schizophyllaceae.</title>
        <authorList>
            <person name="Almasi E."/>
            <person name="Sahu N."/>
            <person name="Krizsan K."/>
            <person name="Balint B."/>
            <person name="Kovacs G.M."/>
            <person name="Kiss B."/>
            <person name="Cseklye J."/>
            <person name="Drula E."/>
            <person name="Henrissat B."/>
            <person name="Nagy I."/>
            <person name="Chovatia M."/>
            <person name="Adam C."/>
            <person name="LaButti K."/>
            <person name="Lipzen A."/>
            <person name="Riley R."/>
            <person name="Grigoriev I.V."/>
            <person name="Nagy L.G."/>
        </authorList>
    </citation>
    <scope>NUCLEOTIDE SEQUENCE [LARGE SCALE GENOMIC DNA]</scope>
    <source>
        <strain evidence="2 3">NL-1724</strain>
    </source>
</reference>
<evidence type="ECO:0000313" key="2">
    <source>
        <dbReference type="EMBL" id="TRM70078.1"/>
    </source>
</evidence>
<evidence type="ECO:0000313" key="3">
    <source>
        <dbReference type="Proteomes" id="UP000320762"/>
    </source>
</evidence>
<evidence type="ECO:0000256" key="1">
    <source>
        <dbReference type="SAM" id="SignalP"/>
    </source>
</evidence>